<dbReference type="PANTHER" id="PTHR43798:SF33">
    <property type="entry name" value="HYDROLASE, PUTATIVE (AFU_ORTHOLOGUE AFUA_2G14860)-RELATED"/>
    <property type="match status" value="1"/>
</dbReference>
<dbReference type="Gene3D" id="3.40.50.1820">
    <property type="entry name" value="alpha/beta hydrolase"/>
    <property type="match status" value="1"/>
</dbReference>
<evidence type="ECO:0000259" key="2">
    <source>
        <dbReference type="Pfam" id="PF00561"/>
    </source>
</evidence>
<evidence type="ECO:0000313" key="3">
    <source>
        <dbReference type="EMBL" id="OTF80769.1"/>
    </source>
</evidence>
<evidence type="ECO:0000313" key="4">
    <source>
        <dbReference type="Proteomes" id="UP000194236"/>
    </source>
</evidence>
<dbReference type="AlphaFoldDB" id="A0A1Y3BIM1"/>
<dbReference type="Pfam" id="PF00561">
    <property type="entry name" value="Abhydrolase_1"/>
    <property type="match status" value="1"/>
</dbReference>
<dbReference type="PRINTS" id="PR00412">
    <property type="entry name" value="EPOXHYDRLASE"/>
</dbReference>
<dbReference type="InterPro" id="IPR050266">
    <property type="entry name" value="AB_hydrolase_sf"/>
</dbReference>
<proteinExistence type="predicted"/>
<dbReference type="InterPro" id="IPR000639">
    <property type="entry name" value="Epox_hydrolase-like"/>
</dbReference>
<evidence type="ECO:0000256" key="1">
    <source>
        <dbReference type="SAM" id="SignalP"/>
    </source>
</evidence>
<dbReference type="EMBL" id="MUJZ01016614">
    <property type="protein sequence ID" value="OTF80769.1"/>
    <property type="molecule type" value="Genomic_DNA"/>
</dbReference>
<organism evidence="3 4">
    <name type="scientific">Euroglyphus maynei</name>
    <name type="common">Mayne's house dust mite</name>
    <dbReference type="NCBI Taxonomy" id="6958"/>
    <lineage>
        <taxon>Eukaryota</taxon>
        <taxon>Metazoa</taxon>
        <taxon>Ecdysozoa</taxon>
        <taxon>Arthropoda</taxon>
        <taxon>Chelicerata</taxon>
        <taxon>Arachnida</taxon>
        <taxon>Acari</taxon>
        <taxon>Acariformes</taxon>
        <taxon>Sarcoptiformes</taxon>
        <taxon>Astigmata</taxon>
        <taxon>Psoroptidia</taxon>
        <taxon>Analgoidea</taxon>
        <taxon>Pyroglyphidae</taxon>
        <taxon>Pyroglyphinae</taxon>
        <taxon>Euroglyphus</taxon>
    </lineage>
</organism>
<feature type="chain" id="PRO_5011966009" evidence="1">
    <location>
        <begin position="19"/>
        <end position="319"/>
    </location>
</feature>
<gene>
    <name evidence="3" type="ORF">BLA29_005532</name>
</gene>
<comment type="caution">
    <text evidence="3">The sequence shown here is derived from an EMBL/GenBank/DDBJ whole genome shotgun (WGS) entry which is preliminary data.</text>
</comment>
<dbReference type="SUPFAM" id="SSF53474">
    <property type="entry name" value="alpha/beta-Hydrolases"/>
    <property type="match status" value="1"/>
</dbReference>
<feature type="signal peptide" evidence="1">
    <location>
        <begin position="1"/>
        <end position="18"/>
    </location>
</feature>
<dbReference type="PANTHER" id="PTHR43798">
    <property type="entry name" value="MONOACYLGLYCEROL LIPASE"/>
    <property type="match status" value="1"/>
</dbReference>
<dbReference type="OrthoDB" id="408373at2759"/>
<reference evidence="3 4" key="1">
    <citation type="submission" date="2017-03" db="EMBL/GenBank/DDBJ databases">
        <title>Genome Survey of Euroglyphus maynei.</title>
        <authorList>
            <person name="Arlian L.G."/>
            <person name="Morgan M.S."/>
            <person name="Rider S.D."/>
        </authorList>
    </citation>
    <scope>NUCLEOTIDE SEQUENCE [LARGE SCALE GENOMIC DNA]</scope>
    <source>
        <strain evidence="3">Arlian Lab</strain>
        <tissue evidence="3">Whole body</tissue>
    </source>
</reference>
<protein>
    <submittedName>
        <fullName evidence="3">Mesoderm-specific transcript protein-like protein</fullName>
    </submittedName>
</protein>
<feature type="domain" description="AB hydrolase-1" evidence="2">
    <location>
        <begin position="58"/>
        <end position="160"/>
    </location>
</feature>
<dbReference type="Proteomes" id="UP000194236">
    <property type="component" value="Unassembled WGS sequence"/>
</dbReference>
<accession>A0A1Y3BIM1</accession>
<dbReference type="InterPro" id="IPR000073">
    <property type="entry name" value="AB_hydrolase_1"/>
</dbReference>
<dbReference type="InterPro" id="IPR029058">
    <property type="entry name" value="AB_hydrolase_fold"/>
</dbReference>
<keyword evidence="1" id="KW-0732">Signal</keyword>
<name>A0A1Y3BIM1_EURMA</name>
<dbReference type="GO" id="GO:0047372">
    <property type="term" value="F:monoacylglycerol lipase activity"/>
    <property type="evidence" value="ECO:0007669"/>
    <property type="project" value="TreeGrafter"/>
</dbReference>
<keyword evidence="4" id="KW-1185">Reference proteome</keyword>
<dbReference type="GO" id="GO:0016020">
    <property type="term" value="C:membrane"/>
    <property type="evidence" value="ECO:0007669"/>
    <property type="project" value="TreeGrafter"/>
</dbReference>
<dbReference type="GO" id="GO:0046464">
    <property type="term" value="P:acylglycerol catabolic process"/>
    <property type="evidence" value="ECO:0007669"/>
    <property type="project" value="TreeGrafter"/>
</dbReference>
<sequence>MTVLVVIMAIIFTWFTHYPEPPISPFLHGWQEMGKQFKYRSEYEIFFIDKMTNKTDGPILLYLHGYPTSNLDMYKIMPQLSNHFSRIIAPDFIGFGFSSKPKSYPYSIKDQAELVQSLLNHLNIVNVHILSHDYGDTVAQHLLSNDSLSFRIESICMLNGGIFPSHHRPVFFQRLLRMPIVGNVAIRFLNRYSLYIAITKVFGWKNPPTIAELYDMWKLIRHNDGYLVLGSLLSYIDERFENEDEWVNAIRDSRPIPLHFIYGPADPVNPPPFDQFYRSIINQPSIEVLDDGIGHYPQLEAPDDVVQSYRKFLSQNNFI</sequence>